<keyword evidence="15" id="KW-1185">Reference proteome</keyword>
<sequence length="460" mass="53525">MIPQGRIQKLNNMDPREGDYVLYWMQASQRVTCNHALAYAIDEANRLHLPLLVYFGLTDDYPEAYERHYRFMVEGLLEVKKELWAMGIQFIVLKDTPSTGAVKLSEKAALLVTDRGYLSLQRKWRSEAAEAASCPMFQVESDVLVPADETSMKEEYSAATIRRKIERLIPEYALPLERRKMENFSLAISPAFPSIPFEDAESVMEELSVNREVSTVSHLYKGGYSEARRRLDEFIKHRLDFYADKRNDPSENLGSDLSPYFHFGQISPLEIYLSLKDHHSENKRVFLDELIVRRELAVNFVLHNPNYDSFASITSFARETLLAHQEDERPYLYTLTELEEGKTHDPYWNAAQLEMVHTGKMQGYMRMYWGKKIIEWTESPETAYETALHLNNKYNLDGRDPNGFAGVAWCFGKHDRGWKERPIFGKVRYMNANGLERKFDMKTYVEKVQEDIGRSINHHA</sequence>
<evidence type="ECO:0000256" key="11">
    <source>
        <dbReference type="ARBA" id="ARBA00031671"/>
    </source>
</evidence>
<accession>A0A939HB28</accession>
<dbReference type="EC" id="4.1.99.3" evidence="3"/>
<dbReference type="GO" id="GO:0003677">
    <property type="term" value="F:DNA binding"/>
    <property type="evidence" value="ECO:0007669"/>
    <property type="project" value="UniProtKB-KW"/>
</dbReference>
<name>A0A939HB28_9CLOT</name>
<evidence type="ECO:0000256" key="2">
    <source>
        <dbReference type="ARBA" id="ARBA00006409"/>
    </source>
</evidence>
<keyword evidence="7" id="KW-0274">FAD</keyword>
<dbReference type="Gene3D" id="1.25.40.80">
    <property type="match status" value="1"/>
</dbReference>
<evidence type="ECO:0000256" key="12">
    <source>
        <dbReference type="ARBA" id="ARBA00033999"/>
    </source>
</evidence>
<dbReference type="PANTHER" id="PTHR10211">
    <property type="entry name" value="DEOXYRIBODIPYRIMIDINE PHOTOLYASE"/>
    <property type="match status" value="1"/>
</dbReference>
<dbReference type="InterPro" id="IPR036134">
    <property type="entry name" value="Crypto/Photolyase_FAD-like_sf"/>
</dbReference>
<dbReference type="RefSeq" id="WP_207599563.1">
    <property type="nucleotide sequence ID" value="NZ_JAFNJU010000005.1"/>
</dbReference>
<dbReference type="GO" id="GO:0003904">
    <property type="term" value="F:deoxyribodipyrimidine photo-lyase activity"/>
    <property type="evidence" value="ECO:0007669"/>
    <property type="project" value="UniProtKB-EC"/>
</dbReference>
<gene>
    <name evidence="14" type="ORF">J3A84_08405</name>
</gene>
<dbReference type="SUPFAM" id="SSF52425">
    <property type="entry name" value="Cryptochrome/photolyase, N-terminal domain"/>
    <property type="match status" value="1"/>
</dbReference>
<keyword evidence="5" id="KW-0285">Flavoprotein</keyword>
<evidence type="ECO:0000256" key="4">
    <source>
        <dbReference type="ARBA" id="ARBA00014046"/>
    </source>
</evidence>
<dbReference type="InterPro" id="IPR036155">
    <property type="entry name" value="Crypto/Photolyase_N_sf"/>
</dbReference>
<evidence type="ECO:0000259" key="13">
    <source>
        <dbReference type="PROSITE" id="PS51645"/>
    </source>
</evidence>
<evidence type="ECO:0000313" key="14">
    <source>
        <dbReference type="EMBL" id="MBO1265045.1"/>
    </source>
</evidence>
<dbReference type="InterPro" id="IPR014729">
    <property type="entry name" value="Rossmann-like_a/b/a_fold"/>
</dbReference>
<dbReference type="SUPFAM" id="SSF48173">
    <property type="entry name" value="Cryptochrome/photolyase FAD-binding domain"/>
    <property type="match status" value="1"/>
</dbReference>
<dbReference type="Pfam" id="PF00875">
    <property type="entry name" value="DNA_photolyase"/>
    <property type="match status" value="1"/>
</dbReference>
<protein>
    <recommendedName>
        <fullName evidence="4">Deoxyribodipyrimidine photo-lyase</fullName>
        <ecNumber evidence="3">4.1.99.3</ecNumber>
    </recommendedName>
    <alternativeName>
        <fullName evidence="11">DNA photolyase</fullName>
    </alternativeName>
</protein>
<evidence type="ECO:0000256" key="9">
    <source>
        <dbReference type="ARBA" id="ARBA00023204"/>
    </source>
</evidence>
<evidence type="ECO:0000256" key="1">
    <source>
        <dbReference type="ARBA" id="ARBA00001974"/>
    </source>
</evidence>
<evidence type="ECO:0000256" key="10">
    <source>
        <dbReference type="ARBA" id="ARBA00023239"/>
    </source>
</evidence>
<comment type="cofactor">
    <cofactor evidence="1">
        <name>FAD</name>
        <dbReference type="ChEBI" id="CHEBI:57692"/>
    </cofactor>
</comment>
<dbReference type="Gene3D" id="3.40.50.620">
    <property type="entry name" value="HUPs"/>
    <property type="match status" value="1"/>
</dbReference>
<dbReference type="InterPro" id="IPR032673">
    <property type="entry name" value="DNA_photolyase_2_CS"/>
</dbReference>
<dbReference type="EMBL" id="JAFNJU010000005">
    <property type="protein sequence ID" value="MBO1265045.1"/>
    <property type="molecule type" value="Genomic_DNA"/>
</dbReference>
<organism evidence="14 15">
    <name type="scientific">Proteiniclasticum aestuarii</name>
    <dbReference type="NCBI Taxonomy" id="2817862"/>
    <lineage>
        <taxon>Bacteria</taxon>
        <taxon>Bacillati</taxon>
        <taxon>Bacillota</taxon>
        <taxon>Clostridia</taxon>
        <taxon>Eubacteriales</taxon>
        <taxon>Clostridiaceae</taxon>
        <taxon>Proteiniclasticum</taxon>
    </lineage>
</organism>
<dbReference type="PROSITE" id="PS51645">
    <property type="entry name" value="PHR_CRY_ALPHA_BETA"/>
    <property type="match status" value="1"/>
</dbReference>
<comment type="caution">
    <text evidence="14">The sequence shown here is derived from an EMBL/GenBank/DDBJ whole genome shotgun (WGS) entry which is preliminary data.</text>
</comment>
<dbReference type="PANTHER" id="PTHR10211:SF0">
    <property type="entry name" value="DEOXYRIBODIPYRIMIDINE PHOTO-LYASE"/>
    <property type="match status" value="1"/>
</dbReference>
<dbReference type="InterPro" id="IPR052219">
    <property type="entry name" value="Photolyase_Class-2"/>
</dbReference>
<keyword evidence="9" id="KW-0234">DNA repair</keyword>
<dbReference type="GO" id="GO:0000719">
    <property type="term" value="P:photoreactive repair"/>
    <property type="evidence" value="ECO:0007669"/>
    <property type="project" value="TreeGrafter"/>
</dbReference>
<dbReference type="FunFam" id="1.10.579.10:FF:000002">
    <property type="entry name" value="Deoxyribodipyrimidine photolyase"/>
    <property type="match status" value="1"/>
</dbReference>
<keyword evidence="6" id="KW-0227">DNA damage</keyword>
<dbReference type="Proteomes" id="UP000664218">
    <property type="component" value="Unassembled WGS sequence"/>
</dbReference>
<dbReference type="Gene3D" id="1.10.579.10">
    <property type="entry name" value="DNA Cyclobutane Dipyrimidine Photolyase, subunit A, domain 3"/>
    <property type="match status" value="1"/>
</dbReference>
<reference evidence="14" key="1">
    <citation type="submission" date="2021-03" db="EMBL/GenBank/DDBJ databases">
        <title>Proteiniclasticum marinus sp. nov., isolated from tidal flat sediment.</title>
        <authorList>
            <person name="Namirimu T."/>
            <person name="Yang J.-A."/>
            <person name="Yang S.-H."/>
            <person name="Kim Y.-J."/>
            <person name="Kwon K.K."/>
        </authorList>
    </citation>
    <scope>NUCLEOTIDE SEQUENCE</scope>
    <source>
        <strain evidence="14">SCR006</strain>
    </source>
</reference>
<proteinExistence type="inferred from homology"/>
<comment type="catalytic activity">
    <reaction evidence="12">
        <text>cyclobutadipyrimidine (in DNA) = 2 pyrimidine residues (in DNA).</text>
        <dbReference type="EC" id="4.1.99.3"/>
    </reaction>
</comment>
<evidence type="ECO:0000256" key="7">
    <source>
        <dbReference type="ARBA" id="ARBA00022827"/>
    </source>
</evidence>
<dbReference type="PROSITE" id="PS01084">
    <property type="entry name" value="DNA_PHOTOLYASES_2_2"/>
    <property type="match status" value="1"/>
</dbReference>
<dbReference type="InterPro" id="IPR006050">
    <property type="entry name" value="DNA_photolyase_N"/>
</dbReference>
<evidence type="ECO:0000256" key="5">
    <source>
        <dbReference type="ARBA" id="ARBA00022630"/>
    </source>
</evidence>
<dbReference type="AlphaFoldDB" id="A0A939HB28"/>
<keyword evidence="10" id="KW-0456">Lyase</keyword>
<keyword evidence="8" id="KW-0238">DNA-binding</keyword>
<evidence type="ECO:0000256" key="3">
    <source>
        <dbReference type="ARBA" id="ARBA00013149"/>
    </source>
</evidence>
<evidence type="ECO:0000313" key="15">
    <source>
        <dbReference type="Proteomes" id="UP000664218"/>
    </source>
</evidence>
<evidence type="ECO:0000256" key="8">
    <source>
        <dbReference type="ARBA" id="ARBA00023125"/>
    </source>
</evidence>
<comment type="similarity">
    <text evidence="2">Belongs to the DNA photolyase class-2 family.</text>
</comment>
<evidence type="ECO:0000256" key="6">
    <source>
        <dbReference type="ARBA" id="ARBA00022763"/>
    </source>
</evidence>
<feature type="domain" description="Photolyase/cryptochrome alpha/beta" evidence="13">
    <location>
        <begin position="19"/>
        <end position="147"/>
    </location>
</feature>